<evidence type="ECO:0008006" key="5">
    <source>
        <dbReference type="Google" id="ProtNLM"/>
    </source>
</evidence>
<evidence type="ECO:0000256" key="1">
    <source>
        <dbReference type="SAM" id="SignalP"/>
    </source>
</evidence>
<evidence type="ECO:0000313" key="4">
    <source>
        <dbReference type="Proteomes" id="UP000008810"/>
    </source>
</evidence>
<dbReference type="AlphaFoldDB" id="A0A0Q3JNQ9"/>
<sequence>MAQFLRGSIQGLLLLCFTLLVCSAALRCTSGRSTNEVGSKTTIGVNNTISAIQRPPCSEDPSQNYCCQLDKLCWPSLDECFHNCPCKIRCQGGKR</sequence>
<dbReference type="FunCoup" id="A0A0Q3JNQ9">
    <property type="interactions" value="219"/>
</dbReference>
<reference evidence="2 3" key="1">
    <citation type="journal article" date="2010" name="Nature">
        <title>Genome sequencing and analysis of the model grass Brachypodium distachyon.</title>
        <authorList>
            <consortium name="International Brachypodium Initiative"/>
        </authorList>
    </citation>
    <scope>NUCLEOTIDE SEQUENCE [LARGE SCALE GENOMIC DNA]</scope>
    <source>
        <strain evidence="2 3">Bd21</strain>
    </source>
</reference>
<dbReference type="OrthoDB" id="679693at2759"/>
<dbReference type="InParanoid" id="A0A0Q3JNQ9"/>
<feature type="chain" id="PRO_5033725130" description="Embryo surrounding factor 1 brassicaceae domain-containing protein" evidence="1">
    <location>
        <begin position="32"/>
        <end position="95"/>
    </location>
</feature>
<evidence type="ECO:0000313" key="3">
    <source>
        <dbReference type="EnsemblPlants" id="KQK13604"/>
    </source>
</evidence>
<dbReference type="PANTHER" id="PTHR48158">
    <property type="entry name" value="OS11G0453550 PROTEIN"/>
    <property type="match status" value="1"/>
</dbReference>
<organism evidence="2">
    <name type="scientific">Brachypodium distachyon</name>
    <name type="common">Purple false brome</name>
    <name type="synonym">Trachynia distachya</name>
    <dbReference type="NCBI Taxonomy" id="15368"/>
    <lineage>
        <taxon>Eukaryota</taxon>
        <taxon>Viridiplantae</taxon>
        <taxon>Streptophyta</taxon>
        <taxon>Embryophyta</taxon>
        <taxon>Tracheophyta</taxon>
        <taxon>Spermatophyta</taxon>
        <taxon>Magnoliopsida</taxon>
        <taxon>Liliopsida</taxon>
        <taxon>Poales</taxon>
        <taxon>Poaceae</taxon>
        <taxon>BOP clade</taxon>
        <taxon>Pooideae</taxon>
        <taxon>Stipodae</taxon>
        <taxon>Brachypodieae</taxon>
        <taxon>Brachypodium</taxon>
    </lineage>
</organism>
<proteinExistence type="predicted"/>
<dbReference type="Proteomes" id="UP000008810">
    <property type="component" value="Chromosome 1"/>
</dbReference>
<dbReference type="PANTHER" id="PTHR48158:SF1">
    <property type="entry name" value="OS11G0453550 PROTEIN"/>
    <property type="match status" value="1"/>
</dbReference>
<reference evidence="2" key="2">
    <citation type="submission" date="2017-06" db="EMBL/GenBank/DDBJ databases">
        <title>WGS assembly of Brachypodium distachyon.</title>
        <authorList>
            <consortium name="The International Brachypodium Initiative"/>
            <person name="Lucas S."/>
            <person name="Harmon-Smith M."/>
            <person name="Lail K."/>
            <person name="Tice H."/>
            <person name="Grimwood J."/>
            <person name="Bruce D."/>
            <person name="Barry K."/>
            <person name="Shu S."/>
            <person name="Lindquist E."/>
            <person name="Wang M."/>
            <person name="Pitluck S."/>
            <person name="Vogel J.P."/>
            <person name="Garvin D.F."/>
            <person name="Mockler T.C."/>
            <person name="Schmutz J."/>
            <person name="Rokhsar D."/>
            <person name="Bevan M.W."/>
        </authorList>
    </citation>
    <scope>NUCLEOTIDE SEQUENCE</scope>
    <source>
        <strain evidence="2">Bd21</strain>
    </source>
</reference>
<dbReference type="EnsemblPlants" id="KQK13604">
    <property type="protein sequence ID" value="KQK13604"/>
    <property type="gene ID" value="BRADI_1g11273v3"/>
</dbReference>
<reference evidence="3" key="3">
    <citation type="submission" date="2018-08" db="UniProtKB">
        <authorList>
            <consortium name="EnsemblPlants"/>
        </authorList>
    </citation>
    <scope>IDENTIFICATION</scope>
    <source>
        <strain evidence="3">cv. Bd21</strain>
    </source>
</reference>
<protein>
    <recommendedName>
        <fullName evidence="5">Embryo surrounding factor 1 brassicaceae domain-containing protein</fullName>
    </recommendedName>
</protein>
<name>A0A0Q3JNQ9_BRADI</name>
<dbReference type="Gramene" id="KQK13604">
    <property type="protein sequence ID" value="KQK13604"/>
    <property type="gene ID" value="BRADI_1g11273v3"/>
</dbReference>
<keyword evidence="1" id="KW-0732">Signal</keyword>
<dbReference type="EMBL" id="CM000880">
    <property type="protein sequence ID" value="KQK13604.1"/>
    <property type="molecule type" value="Genomic_DNA"/>
</dbReference>
<accession>A0A0Q3JNQ9</accession>
<gene>
    <name evidence="2" type="ORF">BRADI_1g11273v3</name>
</gene>
<keyword evidence="4" id="KW-1185">Reference proteome</keyword>
<evidence type="ECO:0000313" key="2">
    <source>
        <dbReference type="EMBL" id="KQK13604.1"/>
    </source>
</evidence>
<feature type="signal peptide" evidence="1">
    <location>
        <begin position="1"/>
        <end position="31"/>
    </location>
</feature>